<evidence type="ECO:0000313" key="3">
    <source>
        <dbReference type="EMBL" id="VVA89737.1"/>
    </source>
</evidence>
<dbReference type="AlphaFoldDB" id="A0A565AK46"/>
<dbReference type="GO" id="GO:0003682">
    <property type="term" value="F:chromatin binding"/>
    <property type="evidence" value="ECO:0007669"/>
    <property type="project" value="TreeGrafter"/>
</dbReference>
<dbReference type="OrthoDB" id="6141102at2759"/>
<evidence type="ECO:0000256" key="1">
    <source>
        <dbReference type="SAM" id="MobiDB-lite"/>
    </source>
</evidence>
<sequence length="155" mass="17419">MKLLQKKHKRIIIAKSDVHGWGAFSRYSVKKNEFLGEYTGELITPDEATERGKANDLQLGSPYLFTLNEQVVIDARRIGNKFRFLNHSSKPNCDSKMVIVRGDHRIGIIASKAIEEGEELFFDYGYGPGQVDWCDSNKPRTNGGTKKSKKIGPSS</sequence>
<evidence type="ECO:0000313" key="4">
    <source>
        <dbReference type="Proteomes" id="UP000489600"/>
    </source>
</evidence>
<gene>
    <name evidence="3" type="ORF">ANE_LOCUS182</name>
</gene>
<name>A0A565AK46_9BRAS</name>
<evidence type="ECO:0000259" key="2">
    <source>
        <dbReference type="PROSITE" id="PS50280"/>
    </source>
</evidence>
<dbReference type="CDD" id="cd10519">
    <property type="entry name" value="SET_EZH"/>
    <property type="match status" value="1"/>
</dbReference>
<dbReference type="GO" id="GO:0005634">
    <property type="term" value="C:nucleus"/>
    <property type="evidence" value="ECO:0007669"/>
    <property type="project" value="TreeGrafter"/>
</dbReference>
<dbReference type="Gene3D" id="2.170.270.10">
    <property type="entry name" value="SET domain"/>
    <property type="match status" value="1"/>
</dbReference>
<dbReference type="Proteomes" id="UP000489600">
    <property type="component" value="Unassembled WGS sequence"/>
</dbReference>
<dbReference type="SUPFAM" id="SSF82199">
    <property type="entry name" value="SET domain"/>
    <property type="match status" value="1"/>
</dbReference>
<keyword evidence="4" id="KW-1185">Reference proteome</keyword>
<dbReference type="SMART" id="SM00317">
    <property type="entry name" value="SET"/>
    <property type="match status" value="1"/>
</dbReference>
<feature type="compositionally biased region" description="Basic residues" evidence="1">
    <location>
        <begin position="146"/>
        <end position="155"/>
    </location>
</feature>
<dbReference type="GO" id="GO:0031507">
    <property type="term" value="P:heterochromatin formation"/>
    <property type="evidence" value="ECO:0007669"/>
    <property type="project" value="TreeGrafter"/>
</dbReference>
<dbReference type="GO" id="GO:0046976">
    <property type="term" value="F:histone H3K27 methyltransferase activity"/>
    <property type="evidence" value="ECO:0007669"/>
    <property type="project" value="TreeGrafter"/>
</dbReference>
<comment type="caution">
    <text evidence="3">The sequence shown here is derived from an EMBL/GenBank/DDBJ whole genome shotgun (WGS) entry which is preliminary data.</text>
</comment>
<protein>
    <recommendedName>
        <fullName evidence="2">SET domain-containing protein</fullName>
    </recommendedName>
</protein>
<dbReference type="EMBL" id="CABITT030000001">
    <property type="protein sequence ID" value="VVA89737.1"/>
    <property type="molecule type" value="Genomic_DNA"/>
</dbReference>
<dbReference type="PROSITE" id="PS50280">
    <property type="entry name" value="SET"/>
    <property type="match status" value="1"/>
</dbReference>
<reference evidence="3" key="1">
    <citation type="submission" date="2019-07" db="EMBL/GenBank/DDBJ databases">
        <authorList>
            <person name="Dittberner H."/>
        </authorList>
    </citation>
    <scope>NUCLEOTIDE SEQUENCE [LARGE SCALE GENOMIC DNA]</scope>
</reference>
<feature type="region of interest" description="Disordered" evidence="1">
    <location>
        <begin position="135"/>
        <end position="155"/>
    </location>
</feature>
<dbReference type="PANTHER" id="PTHR45747:SF7">
    <property type="entry name" value="HISTONE-LYSINE N-METHYLTRANSFERASE MEDEA"/>
    <property type="match status" value="1"/>
</dbReference>
<dbReference type="PANTHER" id="PTHR45747">
    <property type="entry name" value="HISTONE-LYSINE N-METHYLTRANSFERASE E(Z)"/>
    <property type="match status" value="1"/>
</dbReference>
<dbReference type="Pfam" id="PF00856">
    <property type="entry name" value="SET"/>
    <property type="match status" value="1"/>
</dbReference>
<dbReference type="InterPro" id="IPR001214">
    <property type="entry name" value="SET_dom"/>
</dbReference>
<feature type="domain" description="SET" evidence="2">
    <location>
        <begin position="9"/>
        <end position="125"/>
    </location>
</feature>
<accession>A0A565AK46</accession>
<proteinExistence type="predicted"/>
<dbReference type="InterPro" id="IPR046341">
    <property type="entry name" value="SET_dom_sf"/>
</dbReference>
<dbReference type="InterPro" id="IPR045318">
    <property type="entry name" value="EZH1/2-like"/>
</dbReference>
<organism evidence="3 4">
    <name type="scientific">Arabis nemorensis</name>
    <dbReference type="NCBI Taxonomy" id="586526"/>
    <lineage>
        <taxon>Eukaryota</taxon>
        <taxon>Viridiplantae</taxon>
        <taxon>Streptophyta</taxon>
        <taxon>Embryophyta</taxon>
        <taxon>Tracheophyta</taxon>
        <taxon>Spermatophyta</taxon>
        <taxon>Magnoliopsida</taxon>
        <taxon>eudicotyledons</taxon>
        <taxon>Gunneridae</taxon>
        <taxon>Pentapetalae</taxon>
        <taxon>rosids</taxon>
        <taxon>malvids</taxon>
        <taxon>Brassicales</taxon>
        <taxon>Brassicaceae</taxon>
        <taxon>Arabideae</taxon>
        <taxon>Arabis</taxon>
    </lineage>
</organism>